<dbReference type="Proteomes" id="UP000257074">
    <property type="component" value="Unassembled WGS sequence"/>
</dbReference>
<comment type="caution">
    <text evidence="1">The sequence shown here is derived from an EMBL/GenBank/DDBJ whole genome shotgun (WGS) entry which is preliminary data.</text>
</comment>
<proteinExistence type="predicted"/>
<dbReference type="RefSeq" id="WP_023658631.1">
    <property type="nucleotide sequence ID" value="NZ_AP031422.1"/>
</dbReference>
<dbReference type="AlphaFoldDB" id="A0A3D8U0H2"/>
<organism evidence="1 2">
    <name type="scientific">Bifidobacterium longum</name>
    <dbReference type="NCBI Taxonomy" id="216816"/>
    <lineage>
        <taxon>Bacteria</taxon>
        <taxon>Bacillati</taxon>
        <taxon>Actinomycetota</taxon>
        <taxon>Actinomycetes</taxon>
        <taxon>Bifidobacteriales</taxon>
        <taxon>Bifidobacteriaceae</taxon>
        <taxon>Bifidobacterium</taxon>
    </lineage>
</organism>
<sequence length="77" mass="8222">MSTIINTTGHTTGITLTDADWNTTHIENGDSRITILAHTDEYPQLVADLALHLTTITPNPGIRQTAQALAEAINQGA</sequence>
<protein>
    <submittedName>
        <fullName evidence="1">Uncharacterized protein</fullName>
    </submittedName>
</protein>
<accession>A0A3D8U0H2</accession>
<name>A0A3D8U0H2_BIFLN</name>
<dbReference type="EMBL" id="NJNR01000013">
    <property type="protein sequence ID" value="RDX09684.1"/>
    <property type="molecule type" value="Genomic_DNA"/>
</dbReference>
<reference evidence="1 2" key="1">
    <citation type="journal article" date="2017" name="Anaerobe">
        <title>Quantification, isolation and characterization of Bifidobacterium from the vaginal microbiomes of reproductive aged women.</title>
        <authorList>
            <person name="Freitas A.C."/>
            <person name="Hill J.E."/>
        </authorList>
    </citation>
    <scope>NUCLEOTIDE SEQUENCE [LARGE SCALE GENOMIC DNA]</scope>
    <source>
        <strain evidence="1 2">N6D05</strain>
    </source>
</reference>
<evidence type="ECO:0000313" key="2">
    <source>
        <dbReference type="Proteomes" id="UP000257074"/>
    </source>
</evidence>
<evidence type="ECO:0000313" key="1">
    <source>
        <dbReference type="EMBL" id="RDX09684.1"/>
    </source>
</evidence>
<gene>
    <name evidence="1" type="ORF">CE169_03465</name>
</gene>